<keyword evidence="2" id="KW-0732">Signal</keyword>
<gene>
    <name evidence="5" type="ORF">FTUN_7997</name>
</gene>
<evidence type="ECO:0000259" key="3">
    <source>
        <dbReference type="PROSITE" id="PS50234"/>
    </source>
</evidence>
<dbReference type="SMART" id="SM00327">
    <property type="entry name" value="VWA"/>
    <property type="match status" value="1"/>
</dbReference>
<dbReference type="InterPro" id="IPR013694">
    <property type="entry name" value="VIT"/>
</dbReference>
<dbReference type="InterPro" id="IPR036465">
    <property type="entry name" value="vWFA_dom_sf"/>
</dbReference>
<evidence type="ECO:0000313" key="6">
    <source>
        <dbReference type="Proteomes" id="UP000503447"/>
    </source>
</evidence>
<evidence type="ECO:0000256" key="1">
    <source>
        <dbReference type="SAM" id="MobiDB-lite"/>
    </source>
</evidence>
<dbReference type="PANTHER" id="PTHR45737:SF6">
    <property type="entry name" value="VON WILLEBRAND FACTOR A DOMAIN-CONTAINING PROTEIN 5A"/>
    <property type="match status" value="1"/>
</dbReference>
<sequence>MRFLRYALPVFVVALATAGPAPAAGLLIPEDKKLPPLAMVNHKVVVTIDEQVAITTVEQTFRNHTDRNLEATYLFPVPKGASVDKFTMWVDGKEMGGELLDAKHAHQVYTDIVRRTQDPGLLEYLGNSLLRLRVFPVPPKGDQKLKISYKFVAPKDGSVIEYVYPLKTDGKSTRTLEEFSVNLNIKSRHTVQNVYSPTHAITTTRKSDKEVNVVFERNQAILDKDFQLFYGFGDKDVGLTPLLFKPITNEDGYFMFLVSPQVEAEKKRVARDLVLVLDTSSSMSAIKMEQAKKALKYCLTQLKPEDRFGILKFSTSVVPFRDKLVEANKEYLDAANKWVDGLKTTGGTAIWPALDEALAMRSTDAGRPFTMVFFTDGQPTVDETNPDKIIKNVMAKNTGNTRIFTFGVGDDVNAAMLDQLADSTRAVSTYVREAEDIEVKVSSLYGKISNPVLTDLRLTTSGNVQIHEMYPPKLPDLFQGTQLVVIGRYTGSGHSAVRLSGLVGQEKTEFVYEVNFPTKTEGESSKEFVEPLWARRKVGYLLDQIRVNGEKDELIKEVVTLAKRYGIATPYTSYLVVPDSVMPVVAPSRPGLPRPPGSAPLPAGPSAPIAGGAGGFAPGLPMGASGKPQSVADFAKNQAAGDKGDGKSGLAGNRGTMSERQVRDAIDQLKAEKDPVARAKLTEEVKRYAEQKKTWDDADRAFKGRKDGYQTGQLGVDLSCAANNLRNQERVSLTANRQVSGRNCLEIGGVWIDDAYKAETKAVTVKAQSDAYFRILALHPTIKDVYRLGNHVVWIAPSGTALVIDLNEGKEKLDDTEIAALFAKK</sequence>
<feature type="compositionally biased region" description="Pro residues" evidence="1">
    <location>
        <begin position="590"/>
        <end position="605"/>
    </location>
</feature>
<dbReference type="PROSITE" id="PS51468">
    <property type="entry name" value="VIT"/>
    <property type="match status" value="1"/>
</dbReference>
<dbReference type="SMART" id="SM00609">
    <property type="entry name" value="VIT"/>
    <property type="match status" value="1"/>
</dbReference>
<dbReference type="Pfam" id="PF08487">
    <property type="entry name" value="VIT"/>
    <property type="match status" value="1"/>
</dbReference>
<dbReference type="Gene3D" id="3.40.50.410">
    <property type="entry name" value="von Willebrand factor, type A domain"/>
    <property type="match status" value="1"/>
</dbReference>
<dbReference type="PANTHER" id="PTHR45737">
    <property type="entry name" value="VON WILLEBRAND FACTOR A DOMAIN-CONTAINING PROTEIN 5A"/>
    <property type="match status" value="1"/>
</dbReference>
<dbReference type="EMBL" id="CP053452">
    <property type="protein sequence ID" value="QJX00368.1"/>
    <property type="molecule type" value="Genomic_DNA"/>
</dbReference>
<reference evidence="6" key="1">
    <citation type="submission" date="2020-05" db="EMBL/GenBank/DDBJ databases">
        <title>Frigoriglobus tundricola gen. nov., sp. nov., a psychrotolerant cellulolytic planctomycete of the family Gemmataceae with two divergent copies of 16S rRNA gene.</title>
        <authorList>
            <person name="Kulichevskaya I.S."/>
            <person name="Ivanova A.A."/>
            <person name="Naumoff D.G."/>
            <person name="Beletsky A.V."/>
            <person name="Rijpstra W.I.C."/>
            <person name="Sinninghe Damste J.S."/>
            <person name="Mardanov A.V."/>
            <person name="Ravin N.V."/>
            <person name="Dedysh S.N."/>
        </authorList>
    </citation>
    <scope>NUCLEOTIDE SEQUENCE [LARGE SCALE GENOMIC DNA]</scope>
    <source>
        <strain evidence="6">PL17</strain>
    </source>
</reference>
<accession>A0A6M5Z1R6</accession>
<feature type="region of interest" description="Disordered" evidence="1">
    <location>
        <begin position="588"/>
        <end position="659"/>
    </location>
</feature>
<dbReference type="AlphaFoldDB" id="A0A6M5Z1R6"/>
<evidence type="ECO:0000313" key="5">
    <source>
        <dbReference type="EMBL" id="QJX00368.1"/>
    </source>
</evidence>
<evidence type="ECO:0008006" key="7">
    <source>
        <dbReference type="Google" id="ProtNLM"/>
    </source>
</evidence>
<feature type="chain" id="PRO_5026715782" description="VWFA domain-containing protein" evidence="2">
    <location>
        <begin position="24"/>
        <end position="825"/>
    </location>
</feature>
<organism evidence="5 6">
    <name type="scientific">Frigoriglobus tundricola</name>
    <dbReference type="NCBI Taxonomy" id="2774151"/>
    <lineage>
        <taxon>Bacteria</taxon>
        <taxon>Pseudomonadati</taxon>
        <taxon>Planctomycetota</taxon>
        <taxon>Planctomycetia</taxon>
        <taxon>Gemmatales</taxon>
        <taxon>Gemmataceae</taxon>
        <taxon>Frigoriglobus</taxon>
    </lineage>
</organism>
<dbReference type="RefSeq" id="WP_171475126.1">
    <property type="nucleotide sequence ID" value="NZ_CP053452.2"/>
</dbReference>
<keyword evidence="6" id="KW-1185">Reference proteome</keyword>
<evidence type="ECO:0000256" key="2">
    <source>
        <dbReference type="SAM" id="SignalP"/>
    </source>
</evidence>
<dbReference type="KEGG" id="ftj:FTUN_7997"/>
<proteinExistence type="predicted"/>
<protein>
    <recommendedName>
        <fullName evidence="7">VWFA domain-containing protein</fullName>
    </recommendedName>
</protein>
<feature type="domain" description="VIT" evidence="4">
    <location>
        <begin position="23"/>
        <end position="151"/>
    </location>
</feature>
<dbReference type="SUPFAM" id="SSF53300">
    <property type="entry name" value="vWA-like"/>
    <property type="match status" value="1"/>
</dbReference>
<evidence type="ECO:0000259" key="4">
    <source>
        <dbReference type="PROSITE" id="PS51468"/>
    </source>
</evidence>
<dbReference type="PROSITE" id="PS50234">
    <property type="entry name" value="VWFA"/>
    <property type="match status" value="1"/>
</dbReference>
<dbReference type="Pfam" id="PF13768">
    <property type="entry name" value="VWA_3"/>
    <property type="match status" value="1"/>
</dbReference>
<feature type="signal peptide" evidence="2">
    <location>
        <begin position="1"/>
        <end position="23"/>
    </location>
</feature>
<feature type="domain" description="VWFA" evidence="3">
    <location>
        <begin position="272"/>
        <end position="448"/>
    </location>
</feature>
<dbReference type="Proteomes" id="UP000503447">
    <property type="component" value="Chromosome"/>
</dbReference>
<name>A0A6M5Z1R6_9BACT</name>
<dbReference type="InterPro" id="IPR002035">
    <property type="entry name" value="VWF_A"/>
</dbReference>